<dbReference type="AlphaFoldDB" id="A0A4D9E483"/>
<keyword evidence="2" id="KW-1185">Reference proteome</keyword>
<proteinExistence type="predicted"/>
<reference evidence="1 2" key="2">
    <citation type="submission" date="2019-04" db="EMBL/GenBank/DDBJ databases">
        <title>The genome sequence of big-headed turtle.</title>
        <authorList>
            <person name="Gong S."/>
        </authorList>
    </citation>
    <scope>NUCLEOTIDE SEQUENCE [LARGE SCALE GENOMIC DNA]</scope>
    <source>
        <strain evidence="1">DO16091913</strain>
        <tissue evidence="1">Muscle</tissue>
    </source>
</reference>
<gene>
    <name evidence="1" type="ORF">DR999_PMT15809</name>
</gene>
<reference evidence="1 2" key="1">
    <citation type="submission" date="2019-04" db="EMBL/GenBank/DDBJ databases">
        <title>Draft genome of the big-headed turtle Platysternon megacephalum.</title>
        <authorList>
            <person name="Gong S."/>
        </authorList>
    </citation>
    <scope>NUCLEOTIDE SEQUENCE [LARGE SCALE GENOMIC DNA]</scope>
    <source>
        <strain evidence="1">DO16091913</strain>
        <tissue evidence="1">Muscle</tissue>
    </source>
</reference>
<organism evidence="1 2">
    <name type="scientific">Platysternon megacephalum</name>
    <name type="common">big-headed turtle</name>
    <dbReference type="NCBI Taxonomy" id="55544"/>
    <lineage>
        <taxon>Eukaryota</taxon>
        <taxon>Metazoa</taxon>
        <taxon>Chordata</taxon>
        <taxon>Craniata</taxon>
        <taxon>Vertebrata</taxon>
        <taxon>Euteleostomi</taxon>
        <taxon>Archelosauria</taxon>
        <taxon>Testudinata</taxon>
        <taxon>Testudines</taxon>
        <taxon>Cryptodira</taxon>
        <taxon>Durocryptodira</taxon>
        <taxon>Testudinoidea</taxon>
        <taxon>Platysternidae</taxon>
        <taxon>Platysternon</taxon>
    </lineage>
</organism>
<name>A0A4D9E483_9SAUR</name>
<evidence type="ECO:0000313" key="1">
    <source>
        <dbReference type="EMBL" id="TFK01914.1"/>
    </source>
</evidence>
<protein>
    <submittedName>
        <fullName evidence="1">Proline-rich protein 7</fullName>
    </submittedName>
</protein>
<sequence>MRVRQAVQPHTFRLNNRARLAPQPDSFPDAPLITVPGFPPPMASELSYELGSESRLDTQVSGFVVLMGSTSLSRAESLEAAESQGFMGDVLVFVFSVQCHQALRFRSVCAGVCPSQCWSSGTLTQARVREAGAEGEGLSLASC</sequence>
<dbReference type="EMBL" id="QXTE01000205">
    <property type="protein sequence ID" value="TFK01914.1"/>
    <property type="molecule type" value="Genomic_DNA"/>
</dbReference>
<dbReference type="Proteomes" id="UP000297703">
    <property type="component" value="Unassembled WGS sequence"/>
</dbReference>
<accession>A0A4D9E483</accession>
<comment type="caution">
    <text evidence="1">The sequence shown here is derived from an EMBL/GenBank/DDBJ whole genome shotgun (WGS) entry which is preliminary data.</text>
</comment>
<evidence type="ECO:0000313" key="2">
    <source>
        <dbReference type="Proteomes" id="UP000297703"/>
    </source>
</evidence>